<dbReference type="Proteomes" id="UP001497453">
    <property type="component" value="Chromosome 5"/>
</dbReference>
<sequence>MAIGPYNATALIVDNLDPSIVYSSFWFPQGSGSGRPNLPASVIGGDVDPDYMQSVHLTQTNSETAIFSFSGTGIEVFGSIGPKDWGGFPVSRYTLETNPTVDYKATPNDQYQVNVSFFKSPILDDGHHTLLITNRPCQTLGQSCKFLLDYVVYTPSSTVSVSSLSTAPSTLPPSQTGTDSSSSSSKVSVGVIVGPVIGGIVLLSLIGTLFIWYARRLRRQYATNRVNVLQPELHRESSQESITERNDDHASVPGPSIVPYTLTRHSSGAALSELPNVAGLTAGTSTTRGPSSSRISKAMYRAVSGTENPADILQDAPPAYTPRNAS</sequence>
<feature type="region of interest" description="Disordered" evidence="1">
    <location>
        <begin position="163"/>
        <end position="185"/>
    </location>
</feature>
<evidence type="ECO:0000256" key="2">
    <source>
        <dbReference type="SAM" id="Phobius"/>
    </source>
</evidence>
<proteinExistence type="predicted"/>
<feature type="region of interest" description="Disordered" evidence="1">
    <location>
        <begin position="235"/>
        <end position="254"/>
    </location>
</feature>
<evidence type="ECO:0000256" key="1">
    <source>
        <dbReference type="SAM" id="MobiDB-lite"/>
    </source>
</evidence>
<keyword evidence="2" id="KW-0472">Membrane</keyword>
<gene>
    <name evidence="3" type="ORF">GFSPODELE1_LOCUS7285</name>
</gene>
<reference evidence="4" key="1">
    <citation type="submission" date="2024-04" db="EMBL/GenBank/DDBJ databases">
        <authorList>
            <person name="Shaw F."/>
            <person name="Minotto A."/>
        </authorList>
    </citation>
    <scope>NUCLEOTIDE SEQUENCE [LARGE SCALE GENOMIC DNA]</scope>
</reference>
<keyword evidence="2" id="KW-0812">Transmembrane</keyword>
<protein>
    <submittedName>
        <fullName evidence="3">Uncharacterized protein</fullName>
    </submittedName>
</protein>
<name>A0ABP1DRC8_9APHY</name>
<keyword evidence="2" id="KW-1133">Transmembrane helix</keyword>
<evidence type="ECO:0000313" key="3">
    <source>
        <dbReference type="EMBL" id="CAL1709302.1"/>
    </source>
</evidence>
<dbReference type="EMBL" id="OZ037948">
    <property type="protein sequence ID" value="CAL1709302.1"/>
    <property type="molecule type" value="Genomic_DNA"/>
</dbReference>
<keyword evidence="4" id="KW-1185">Reference proteome</keyword>
<feature type="region of interest" description="Disordered" evidence="1">
    <location>
        <begin position="306"/>
        <end position="326"/>
    </location>
</feature>
<evidence type="ECO:0000313" key="4">
    <source>
        <dbReference type="Proteomes" id="UP001497453"/>
    </source>
</evidence>
<accession>A0ABP1DRC8</accession>
<organism evidence="3 4">
    <name type="scientific">Somion occarium</name>
    <dbReference type="NCBI Taxonomy" id="3059160"/>
    <lineage>
        <taxon>Eukaryota</taxon>
        <taxon>Fungi</taxon>
        <taxon>Dikarya</taxon>
        <taxon>Basidiomycota</taxon>
        <taxon>Agaricomycotina</taxon>
        <taxon>Agaricomycetes</taxon>
        <taxon>Polyporales</taxon>
        <taxon>Cerrenaceae</taxon>
        <taxon>Somion</taxon>
    </lineage>
</organism>
<dbReference type="Gene3D" id="2.60.120.260">
    <property type="entry name" value="Galactose-binding domain-like"/>
    <property type="match status" value="1"/>
</dbReference>
<feature type="transmembrane region" description="Helical" evidence="2">
    <location>
        <begin position="189"/>
        <end position="214"/>
    </location>
</feature>
<feature type="compositionally biased region" description="Basic and acidic residues" evidence="1">
    <location>
        <begin position="235"/>
        <end position="250"/>
    </location>
</feature>